<dbReference type="InterPro" id="IPR004360">
    <property type="entry name" value="Glyas_Fos-R_dOase_dom"/>
</dbReference>
<dbReference type="PANTHER" id="PTHR36503:SF2">
    <property type="entry name" value="BLR2408 PROTEIN"/>
    <property type="match status" value="1"/>
</dbReference>
<dbReference type="Gene3D" id="3.10.180.10">
    <property type="entry name" value="2,3-Dihydroxybiphenyl 1,2-Dioxygenase, domain 1"/>
    <property type="match status" value="1"/>
</dbReference>
<dbReference type="PROSITE" id="PS51819">
    <property type="entry name" value="VOC"/>
    <property type="match status" value="1"/>
</dbReference>
<dbReference type="RefSeq" id="WP_258846243.1">
    <property type="nucleotide sequence ID" value="NZ_JANUGX010000017.1"/>
</dbReference>
<sequence length="139" mass="15309">MSKQVIFNLAVKDVEKSKAFFSSLGFTFNPQFSNERAAMMIIEEGSIQAMLTSEDFFQSLTGKPVAQAKEANEIVICLTCDSREEVASLVEKAVAAGGRTPHPLEDEGFMVSQGFEDLDGHLWNLVWMNPASRTTQASQ</sequence>
<gene>
    <name evidence="2" type="ORF">NX782_14805</name>
</gene>
<accession>A0ABT2A8G7</accession>
<proteinExistence type="predicted"/>
<feature type="domain" description="VOC" evidence="1">
    <location>
        <begin position="3"/>
        <end position="128"/>
    </location>
</feature>
<protein>
    <submittedName>
        <fullName evidence="2">VOC family protein</fullName>
    </submittedName>
</protein>
<organism evidence="2 3">
    <name type="scientific">Massilia norwichensis</name>
    <dbReference type="NCBI Taxonomy" id="1442366"/>
    <lineage>
        <taxon>Bacteria</taxon>
        <taxon>Pseudomonadati</taxon>
        <taxon>Pseudomonadota</taxon>
        <taxon>Betaproteobacteria</taxon>
        <taxon>Burkholderiales</taxon>
        <taxon>Oxalobacteraceae</taxon>
        <taxon>Telluria group</taxon>
        <taxon>Massilia</taxon>
    </lineage>
</organism>
<dbReference type="PANTHER" id="PTHR36503">
    <property type="entry name" value="BLR2520 PROTEIN"/>
    <property type="match status" value="1"/>
</dbReference>
<dbReference type="SUPFAM" id="SSF54593">
    <property type="entry name" value="Glyoxalase/Bleomycin resistance protein/Dihydroxybiphenyl dioxygenase"/>
    <property type="match status" value="1"/>
</dbReference>
<dbReference type="Pfam" id="PF00903">
    <property type="entry name" value="Glyoxalase"/>
    <property type="match status" value="1"/>
</dbReference>
<keyword evidence="3" id="KW-1185">Reference proteome</keyword>
<reference evidence="2 3" key="1">
    <citation type="submission" date="2022-08" db="EMBL/GenBank/DDBJ databases">
        <title>Reclassification of Massilia species as members of the genera Telluria, Duganella, Pseudoduganella, Mokoshia gen. nov. and Zemynaea gen. nov. using orthogonal and non-orthogonal genome-based approaches.</title>
        <authorList>
            <person name="Bowman J.P."/>
        </authorList>
    </citation>
    <scope>NUCLEOTIDE SEQUENCE [LARGE SCALE GENOMIC DNA]</scope>
    <source>
        <strain evidence="2 3">LMG 28164</strain>
    </source>
</reference>
<evidence type="ECO:0000259" key="1">
    <source>
        <dbReference type="PROSITE" id="PS51819"/>
    </source>
</evidence>
<name>A0ABT2A8G7_9BURK</name>
<dbReference type="Proteomes" id="UP001205560">
    <property type="component" value="Unassembled WGS sequence"/>
</dbReference>
<evidence type="ECO:0000313" key="2">
    <source>
        <dbReference type="EMBL" id="MCS0590462.1"/>
    </source>
</evidence>
<dbReference type="InterPro" id="IPR029068">
    <property type="entry name" value="Glyas_Bleomycin-R_OHBP_Dase"/>
</dbReference>
<dbReference type="EMBL" id="JANUGX010000017">
    <property type="protein sequence ID" value="MCS0590462.1"/>
    <property type="molecule type" value="Genomic_DNA"/>
</dbReference>
<comment type="caution">
    <text evidence="2">The sequence shown here is derived from an EMBL/GenBank/DDBJ whole genome shotgun (WGS) entry which is preliminary data.</text>
</comment>
<evidence type="ECO:0000313" key="3">
    <source>
        <dbReference type="Proteomes" id="UP001205560"/>
    </source>
</evidence>
<dbReference type="InterPro" id="IPR037523">
    <property type="entry name" value="VOC_core"/>
</dbReference>